<keyword evidence="3 4" id="KW-0326">Glycosidase</keyword>
<organism evidence="6 7">
    <name type="scientific">Duncaniella dubosii</name>
    <dbReference type="NCBI Taxonomy" id="2518971"/>
    <lineage>
        <taxon>Bacteria</taxon>
        <taxon>Pseudomonadati</taxon>
        <taxon>Bacteroidota</taxon>
        <taxon>Bacteroidia</taxon>
        <taxon>Bacteroidales</taxon>
        <taxon>Muribaculaceae</taxon>
        <taxon>Duncaniella</taxon>
    </lineage>
</organism>
<accession>A0A4P7W1I1</accession>
<dbReference type="Proteomes" id="UP000297149">
    <property type="component" value="Chromosome"/>
</dbReference>
<evidence type="ECO:0000256" key="4">
    <source>
        <dbReference type="RuleBase" id="RU361169"/>
    </source>
</evidence>
<protein>
    <submittedName>
        <fullName evidence="6">Glycoside hydrolase family 28 protein</fullName>
    </submittedName>
</protein>
<evidence type="ECO:0000313" key="6">
    <source>
        <dbReference type="EMBL" id="QCD41743.1"/>
    </source>
</evidence>
<dbReference type="GO" id="GO:0004650">
    <property type="term" value="F:polygalacturonase activity"/>
    <property type="evidence" value="ECO:0007669"/>
    <property type="project" value="InterPro"/>
</dbReference>
<dbReference type="InterPro" id="IPR000743">
    <property type="entry name" value="Glyco_hydro_28"/>
</dbReference>
<proteinExistence type="inferred from homology"/>
<keyword evidence="2 4" id="KW-0378">Hydrolase</keyword>
<dbReference type="Pfam" id="PF00295">
    <property type="entry name" value="Glyco_hydro_28"/>
    <property type="match status" value="1"/>
</dbReference>
<evidence type="ECO:0000313" key="7">
    <source>
        <dbReference type="Proteomes" id="UP000297149"/>
    </source>
</evidence>
<evidence type="ECO:0000256" key="2">
    <source>
        <dbReference type="ARBA" id="ARBA00022801"/>
    </source>
</evidence>
<dbReference type="KEGG" id="ddb:E7747_05275"/>
<dbReference type="SMART" id="SM00710">
    <property type="entry name" value="PbH1"/>
    <property type="match status" value="6"/>
</dbReference>
<gene>
    <name evidence="6" type="ORF">E7747_05275</name>
</gene>
<feature type="chain" id="PRO_5020189439" evidence="5">
    <location>
        <begin position="22"/>
        <end position="498"/>
    </location>
</feature>
<dbReference type="PANTHER" id="PTHR31339">
    <property type="entry name" value="PECTIN LYASE-RELATED"/>
    <property type="match status" value="1"/>
</dbReference>
<keyword evidence="5" id="KW-0732">Signal</keyword>
<dbReference type="PROSITE" id="PS00502">
    <property type="entry name" value="POLYGALACTURONASE"/>
    <property type="match status" value="1"/>
</dbReference>
<dbReference type="GO" id="GO:0005975">
    <property type="term" value="P:carbohydrate metabolic process"/>
    <property type="evidence" value="ECO:0007669"/>
    <property type="project" value="InterPro"/>
</dbReference>
<evidence type="ECO:0000256" key="3">
    <source>
        <dbReference type="ARBA" id="ARBA00023295"/>
    </source>
</evidence>
<name>A0A4P7W1I1_9BACT</name>
<dbReference type="InterPro" id="IPR051801">
    <property type="entry name" value="GH28_Enzymes"/>
</dbReference>
<dbReference type="InterPro" id="IPR006626">
    <property type="entry name" value="PbH1"/>
</dbReference>
<reference evidence="7" key="1">
    <citation type="submission" date="2019-02" db="EMBL/GenBank/DDBJ databases">
        <title>Isolation and identification of novel species under the genus Muribaculum.</title>
        <authorList>
            <person name="Miyake S."/>
            <person name="Ding Y."/>
            <person name="Low A."/>
            <person name="Soh M."/>
            <person name="Seedorf H."/>
        </authorList>
    </citation>
    <scope>NUCLEOTIDE SEQUENCE [LARGE SCALE GENOMIC DNA]</scope>
    <source>
        <strain evidence="7">H5</strain>
    </source>
</reference>
<dbReference type="RefSeq" id="WP_136414553.1">
    <property type="nucleotide sequence ID" value="NZ_CP039396.1"/>
</dbReference>
<sequence>MKICSSCTLLAGAILSLSGFATSIEASDYSSFYKNLPIELSPVTPPSIPSYEVDITAFGGVNDGVTLNTEAFAKAMAHLADKGGGRLVVPEGIWYTGPILFESNVELHLDRGALVLFSENLADYPAVASDWEGLSTHRATSPLSARDKHDIAITGDGTFNGNGQKWRPVKKSKMTADQWKKLIKTGCVNAKGDVWFPNERIREVYEDKALQAKVHHGDKELVDYAHDFLRPVLLSFINCRNVMLKDATFENSPAWNLHPLLCENLIIDNVNVRNPWYAQNGDGVDIESCRNVLVANSRFDVGDDAICIKSGKDKDGRDRGIPCTNVLIDGCTVYHGHGGFVIGSEMSGGCKDIIVNNCVFIGTDVGLRFKSTRGRGGVVEDIYVDNIKMTDIAGDALIFDLYYGIKPGAPVPPVTEETPSFRNIYIDDVTCRSAKRAALFNGLPEMPMKNVVIRNSHFRADSGIELNHVDGLTLENVRITVPGETIKKGEGVKNVSVK</sequence>
<dbReference type="PANTHER" id="PTHR31339:SF9">
    <property type="entry name" value="PLASMIN AND FIBRONECTIN-BINDING PROTEIN A"/>
    <property type="match status" value="1"/>
</dbReference>
<evidence type="ECO:0000256" key="1">
    <source>
        <dbReference type="ARBA" id="ARBA00008834"/>
    </source>
</evidence>
<dbReference type="Gene3D" id="2.160.20.10">
    <property type="entry name" value="Single-stranded right-handed beta-helix, Pectin lyase-like"/>
    <property type="match status" value="1"/>
</dbReference>
<dbReference type="InterPro" id="IPR011050">
    <property type="entry name" value="Pectin_lyase_fold/virulence"/>
</dbReference>
<dbReference type="SUPFAM" id="SSF51126">
    <property type="entry name" value="Pectin lyase-like"/>
    <property type="match status" value="1"/>
</dbReference>
<dbReference type="AlphaFoldDB" id="A0A4P7W1I1"/>
<feature type="signal peptide" evidence="5">
    <location>
        <begin position="1"/>
        <end position="21"/>
    </location>
</feature>
<keyword evidence="7" id="KW-1185">Reference proteome</keyword>
<evidence type="ECO:0000256" key="5">
    <source>
        <dbReference type="SAM" id="SignalP"/>
    </source>
</evidence>
<dbReference type="EMBL" id="CP039396">
    <property type="protein sequence ID" value="QCD41743.1"/>
    <property type="molecule type" value="Genomic_DNA"/>
</dbReference>
<comment type="similarity">
    <text evidence="1 4">Belongs to the glycosyl hydrolase 28 family.</text>
</comment>
<dbReference type="InterPro" id="IPR012334">
    <property type="entry name" value="Pectin_lyas_fold"/>
</dbReference>